<evidence type="ECO:0000313" key="2">
    <source>
        <dbReference type="Proteomes" id="UP000182987"/>
    </source>
</evidence>
<dbReference type="Proteomes" id="UP000182987">
    <property type="component" value="Chromosome"/>
</dbReference>
<dbReference type="AlphaFoldDB" id="A0A0G9H5T9"/>
<name>A0A0G9H5T9_9GAMM</name>
<dbReference type="KEGG" id="lrz:BJI69_15360"/>
<sequence>MNPIKHGDIVIESNTKKISVDGVGVPSAPLKGKFLQIYNMEGTDVVTKITFPAQASGFSFDFEMRGFNGTYPTYICRYSNGTEKKISFIRQTGTAKCVGLSGTEATGVDIVLPAKLYLFFYLDNIVAL</sequence>
<organism evidence="1 2">
    <name type="scientific">Luteibacter rhizovicinus DSM 16549</name>
    <dbReference type="NCBI Taxonomy" id="1440763"/>
    <lineage>
        <taxon>Bacteria</taxon>
        <taxon>Pseudomonadati</taxon>
        <taxon>Pseudomonadota</taxon>
        <taxon>Gammaproteobacteria</taxon>
        <taxon>Lysobacterales</taxon>
        <taxon>Rhodanobacteraceae</taxon>
        <taxon>Luteibacter</taxon>
    </lineage>
</organism>
<dbReference type="EMBL" id="CP017480">
    <property type="protein sequence ID" value="APG05138.1"/>
    <property type="molecule type" value="Genomic_DNA"/>
</dbReference>
<dbReference type="PATRIC" id="fig|1440763.5.peg.3488"/>
<protein>
    <submittedName>
        <fullName evidence="1">Uncharacterized protein</fullName>
    </submittedName>
</protein>
<proteinExistence type="predicted"/>
<gene>
    <name evidence="1" type="ORF">BJI69_15360</name>
</gene>
<reference evidence="2" key="1">
    <citation type="submission" date="2016-09" db="EMBL/GenBank/DDBJ databases">
        <authorList>
            <person name="Lysoe E."/>
        </authorList>
    </citation>
    <scope>NUCLEOTIDE SEQUENCE [LARGE SCALE GENOMIC DNA]</scope>
    <source>
        <strain evidence="2">LJ96T</strain>
    </source>
</reference>
<evidence type="ECO:0000313" key="1">
    <source>
        <dbReference type="EMBL" id="APG05138.1"/>
    </source>
</evidence>
<accession>A0A0G9H5T9</accession>
<keyword evidence="2" id="KW-1185">Reference proteome</keyword>